<organism evidence="1 2">
    <name type="scientific">Parerythrobacter jejuensis</name>
    <dbReference type="NCBI Taxonomy" id="795812"/>
    <lineage>
        <taxon>Bacteria</taxon>
        <taxon>Pseudomonadati</taxon>
        <taxon>Pseudomonadota</taxon>
        <taxon>Alphaproteobacteria</taxon>
        <taxon>Sphingomonadales</taxon>
        <taxon>Erythrobacteraceae</taxon>
        <taxon>Parerythrobacter</taxon>
    </lineage>
</organism>
<proteinExistence type="predicted"/>
<protein>
    <submittedName>
        <fullName evidence="1">Pilus assembly protein</fullName>
    </submittedName>
</protein>
<comment type="caution">
    <text evidence="1">The sequence shown here is derived from an EMBL/GenBank/DDBJ whole genome shotgun (WGS) entry which is preliminary data.</text>
</comment>
<dbReference type="EMBL" id="WTYE01000001">
    <property type="protein sequence ID" value="MXP32410.1"/>
    <property type="molecule type" value="Genomic_DNA"/>
</dbReference>
<gene>
    <name evidence="1" type="ORF">GRI94_11330</name>
</gene>
<evidence type="ECO:0000313" key="2">
    <source>
        <dbReference type="Proteomes" id="UP000446786"/>
    </source>
</evidence>
<sequence>MIRRLRNLLSDTSGVAMTELALSTPLVLMAGLWGMETANYAIVQMKVSQTALHVADNMARVGESTVLTNRKLYENDINDVLAGAFLQTGQDLDVFNHGRIIVSSVEVFDTDVHCLKSGCPVTSATDGDYFVAWQRCRGSKNHVSSYGLENGKLDGGMGPMGAKVVSNDDDATIFVEISYTYQPVFTDEFLATNEISAIASYTVRHERDRTELYTRTDFGSPTKSDCSVFNP</sequence>
<accession>A0A845AQ35</accession>
<name>A0A845AQ35_9SPHN</name>
<keyword evidence="2" id="KW-1185">Reference proteome</keyword>
<evidence type="ECO:0000313" key="1">
    <source>
        <dbReference type="EMBL" id="MXP32410.1"/>
    </source>
</evidence>
<dbReference type="OrthoDB" id="7432392at2"/>
<dbReference type="RefSeq" id="WP_160779754.1">
    <property type="nucleotide sequence ID" value="NZ_BAAAZF010000001.1"/>
</dbReference>
<dbReference type="AlphaFoldDB" id="A0A845AQ35"/>
<dbReference type="Proteomes" id="UP000446786">
    <property type="component" value="Unassembled WGS sequence"/>
</dbReference>
<reference evidence="1 2" key="1">
    <citation type="submission" date="2019-12" db="EMBL/GenBank/DDBJ databases">
        <title>Genomic-based taxomic classification of the family Erythrobacteraceae.</title>
        <authorList>
            <person name="Xu L."/>
        </authorList>
    </citation>
    <scope>NUCLEOTIDE SEQUENCE [LARGE SCALE GENOMIC DNA]</scope>
    <source>
        <strain evidence="1 2">JCM 16677</strain>
    </source>
</reference>